<keyword evidence="1" id="KW-0812">Transmembrane</keyword>
<dbReference type="Proteomes" id="UP000247459">
    <property type="component" value="Unassembled WGS sequence"/>
</dbReference>
<feature type="transmembrane region" description="Helical" evidence="1">
    <location>
        <begin position="28"/>
        <end position="46"/>
    </location>
</feature>
<dbReference type="EMBL" id="PRLG01000039">
    <property type="protein sequence ID" value="PYY25190.1"/>
    <property type="molecule type" value="Genomic_DNA"/>
</dbReference>
<keyword evidence="1" id="KW-1133">Transmembrane helix</keyword>
<feature type="transmembrane region" description="Helical" evidence="1">
    <location>
        <begin position="6"/>
        <end position="21"/>
    </location>
</feature>
<accession>A0A2W0C037</accession>
<name>A0A2W0C037_9BACL</name>
<evidence type="ECO:0000313" key="2">
    <source>
        <dbReference type="EMBL" id="PYY25190.1"/>
    </source>
</evidence>
<dbReference type="AlphaFoldDB" id="A0A2W0C037"/>
<evidence type="ECO:0000313" key="3">
    <source>
        <dbReference type="Proteomes" id="UP000247459"/>
    </source>
</evidence>
<protein>
    <submittedName>
        <fullName evidence="2">Uncharacterized protein</fullName>
    </submittedName>
</protein>
<sequence>MMNDVYRLLIIVGILAVQYFFSTRSNVYWGAVVPVAYIGISTWMFVTERIESTFGFILYLLLGLLFLIAEWSAGRKSLHMKRNKELAKMKTHDMN</sequence>
<reference evidence="2 3" key="1">
    <citation type="submission" date="2018-01" db="EMBL/GenBank/DDBJ databases">
        <title>Genome sequence of the PGP bacterium Paenibacillus illinoisensis E3.</title>
        <authorList>
            <person name="Rolli E."/>
            <person name="Marasco R."/>
            <person name="Bessem C."/>
            <person name="Michoud G."/>
            <person name="Gaiarsa S."/>
            <person name="Borin S."/>
            <person name="Daffonchio D."/>
        </authorList>
    </citation>
    <scope>NUCLEOTIDE SEQUENCE [LARGE SCALE GENOMIC DNA]</scope>
    <source>
        <strain evidence="2 3">E3</strain>
    </source>
</reference>
<proteinExistence type="predicted"/>
<keyword evidence="1" id="KW-0472">Membrane</keyword>
<gene>
    <name evidence="2" type="ORF">PIL02S_06784</name>
</gene>
<feature type="transmembrane region" description="Helical" evidence="1">
    <location>
        <begin position="52"/>
        <end position="73"/>
    </location>
</feature>
<organism evidence="2 3">
    <name type="scientific">Paenibacillus illinoisensis</name>
    <dbReference type="NCBI Taxonomy" id="59845"/>
    <lineage>
        <taxon>Bacteria</taxon>
        <taxon>Bacillati</taxon>
        <taxon>Bacillota</taxon>
        <taxon>Bacilli</taxon>
        <taxon>Bacillales</taxon>
        <taxon>Paenibacillaceae</taxon>
        <taxon>Paenibacillus</taxon>
    </lineage>
</organism>
<comment type="caution">
    <text evidence="2">The sequence shown here is derived from an EMBL/GenBank/DDBJ whole genome shotgun (WGS) entry which is preliminary data.</text>
</comment>
<evidence type="ECO:0000256" key="1">
    <source>
        <dbReference type="SAM" id="Phobius"/>
    </source>
</evidence>